<dbReference type="InterPro" id="IPR027640">
    <property type="entry name" value="Kinesin-like_fam"/>
</dbReference>
<dbReference type="Pfam" id="PF00225">
    <property type="entry name" value="Kinesin"/>
    <property type="match status" value="1"/>
</dbReference>
<keyword evidence="6" id="KW-1185">Reference proteome</keyword>
<dbReference type="SUPFAM" id="SSF52540">
    <property type="entry name" value="P-loop containing nucleoside triphosphate hydrolases"/>
    <property type="match status" value="1"/>
</dbReference>
<dbReference type="InterPro" id="IPR036961">
    <property type="entry name" value="Kinesin_motor_dom_sf"/>
</dbReference>
<dbReference type="PRINTS" id="PR00380">
    <property type="entry name" value="KINESINHEAVY"/>
</dbReference>
<comment type="caution">
    <text evidence="5">The sequence shown here is derived from an EMBL/GenBank/DDBJ whole genome shotgun (WGS) entry which is preliminary data.</text>
</comment>
<evidence type="ECO:0000256" key="3">
    <source>
        <dbReference type="PROSITE-ProRule" id="PRU00283"/>
    </source>
</evidence>
<dbReference type="Gene3D" id="1.10.150.280">
    <property type="entry name" value="AF1531-like domain"/>
    <property type="match status" value="1"/>
</dbReference>
<dbReference type="SMART" id="SM00129">
    <property type="entry name" value="KISc"/>
    <property type="match status" value="1"/>
</dbReference>
<evidence type="ECO:0000259" key="4">
    <source>
        <dbReference type="PROSITE" id="PS50067"/>
    </source>
</evidence>
<dbReference type="Proteomes" id="UP001174677">
    <property type="component" value="Chromosome 3"/>
</dbReference>
<dbReference type="PROSITE" id="PS50067">
    <property type="entry name" value="KINESIN_MOTOR_2"/>
    <property type="match status" value="1"/>
</dbReference>
<gene>
    <name evidence="5" type="ORF">P3X46_004872</name>
</gene>
<name>A0ABQ9N2Z9_HEVBR</name>
<protein>
    <recommendedName>
        <fullName evidence="4">Kinesin motor domain-containing protein</fullName>
    </recommendedName>
</protein>
<dbReference type="InterPro" id="IPR010994">
    <property type="entry name" value="RuvA_2-like"/>
</dbReference>
<dbReference type="EMBL" id="JARPOI010000003">
    <property type="protein sequence ID" value="KAJ9185214.1"/>
    <property type="molecule type" value="Genomic_DNA"/>
</dbReference>
<keyword evidence="1" id="KW-0493">Microtubule</keyword>
<dbReference type="Gene3D" id="3.40.850.10">
    <property type="entry name" value="Kinesin motor domain"/>
    <property type="match status" value="1"/>
</dbReference>
<sequence length="609" mass="68414">MYKCIDLILIFQKIQSGSLITPRPLKTSTLEKPMDCNFICKVSVILRVCPFPPYEIAAKNGTPNSYIFVIDQDCKLIEEVTVRLKDLDSTEVSAISWIAFFGQEDNSVRRIFEREVNPLITGIFHCYNATVFAYELLAAEKPTPSLRLMLQGTDQLPGLVLLSVILSICQSTRSKVELSYYEAYLDRCYDLIELRAKEIAALDDKDGQTLSLEFQDVFSRGAQRRTIAHIGLNDVSSRSHGVLLIGVSTPCSDGNEVNKRTCNVGIHLQKSAKINHSLFVLSNVVHALNNSKPRVPYQESKLTRILQESLGETSHALLAACLNLGEYQESVHTVSMAARSRRLSNVVSSTEKLENPKVKVDRESKLQAWFESKGKTRSIHRSEAYASPFPVSSIKQPYCQSTVKAKVNSNQRTSNAKERAKVVPFRILFNTEGFGGDLLISFLFSHCTSGTTYCFATYDHLQFVAEHNREENSADSIENVLKSATQKPLLNCTCNFQNFNVHNSVMQEYIEFLNIASREELLEIKGIGQKMAKCIVDLRETSPLNSLGMSKFHKHLSDLEKLGLSSKQVHNMFSRAARGIFDRQEVHTPLRSETLQVEQLSMDTSSIDS</sequence>
<evidence type="ECO:0000256" key="2">
    <source>
        <dbReference type="ARBA" id="ARBA00023175"/>
    </source>
</evidence>
<dbReference type="InterPro" id="IPR027417">
    <property type="entry name" value="P-loop_NTPase"/>
</dbReference>
<evidence type="ECO:0000313" key="6">
    <source>
        <dbReference type="Proteomes" id="UP001174677"/>
    </source>
</evidence>
<dbReference type="SUPFAM" id="SSF47781">
    <property type="entry name" value="RuvA domain 2-like"/>
    <property type="match status" value="1"/>
</dbReference>
<organism evidence="5 6">
    <name type="scientific">Hevea brasiliensis</name>
    <name type="common">Para rubber tree</name>
    <name type="synonym">Siphonia brasiliensis</name>
    <dbReference type="NCBI Taxonomy" id="3981"/>
    <lineage>
        <taxon>Eukaryota</taxon>
        <taxon>Viridiplantae</taxon>
        <taxon>Streptophyta</taxon>
        <taxon>Embryophyta</taxon>
        <taxon>Tracheophyta</taxon>
        <taxon>Spermatophyta</taxon>
        <taxon>Magnoliopsida</taxon>
        <taxon>eudicotyledons</taxon>
        <taxon>Gunneridae</taxon>
        <taxon>Pentapetalae</taxon>
        <taxon>rosids</taxon>
        <taxon>fabids</taxon>
        <taxon>Malpighiales</taxon>
        <taxon>Euphorbiaceae</taxon>
        <taxon>Crotonoideae</taxon>
        <taxon>Micrandreae</taxon>
        <taxon>Hevea</taxon>
    </lineage>
</organism>
<dbReference type="InterPro" id="IPR001752">
    <property type="entry name" value="Kinesin_motor_dom"/>
</dbReference>
<keyword evidence="2" id="KW-0505">Motor protein</keyword>
<reference evidence="5" key="1">
    <citation type="journal article" date="2023" name="Plant Biotechnol. J.">
        <title>Chromosome-level wild Hevea brasiliensis genome provides new tools for genomic-assisted breeding and valuable loci to elevate rubber yield.</title>
        <authorList>
            <person name="Cheng H."/>
            <person name="Song X."/>
            <person name="Hu Y."/>
            <person name="Wu T."/>
            <person name="Yang Q."/>
            <person name="An Z."/>
            <person name="Feng S."/>
            <person name="Deng Z."/>
            <person name="Wu W."/>
            <person name="Zeng X."/>
            <person name="Tu M."/>
            <person name="Wang X."/>
            <person name="Huang H."/>
        </authorList>
    </citation>
    <scope>NUCLEOTIDE SEQUENCE</scope>
    <source>
        <strain evidence="5">MT/VB/25A 57/8</strain>
    </source>
</reference>
<feature type="domain" description="Kinesin motor" evidence="4">
    <location>
        <begin position="41"/>
        <end position="343"/>
    </location>
</feature>
<dbReference type="PANTHER" id="PTHR47969:SF9">
    <property type="entry name" value="KINESIN-LIKE PROTEIN"/>
    <property type="match status" value="1"/>
</dbReference>
<evidence type="ECO:0000256" key="1">
    <source>
        <dbReference type="ARBA" id="ARBA00022701"/>
    </source>
</evidence>
<accession>A0ABQ9N2Z9</accession>
<proteinExistence type="inferred from homology"/>
<dbReference type="PANTHER" id="PTHR47969">
    <property type="entry name" value="CHROMOSOME-ASSOCIATED KINESIN KIF4A-RELATED"/>
    <property type="match status" value="1"/>
</dbReference>
<comment type="caution">
    <text evidence="3">Lacks conserved residue(s) required for the propagation of feature annotation.</text>
</comment>
<evidence type="ECO:0000313" key="5">
    <source>
        <dbReference type="EMBL" id="KAJ9185214.1"/>
    </source>
</evidence>
<comment type="similarity">
    <text evidence="3">Belongs to the TRAFAC class myosin-kinesin ATPase superfamily. Kinesin family.</text>
</comment>